<dbReference type="EMBL" id="DNZF01000149">
    <property type="protein sequence ID" value="HBK53622.1"/>
    <property type="molecule type" value="Genomic_DNA"/>
</dbReference>
<dbReference type="STRING" id="378794.GCA_001570625_02088"/>
<dbReference type="Proteomes" id="UP000263273">
    <property type="component" value="Unassembled WGS sequence"/>
</dbReference>
<sequence>MLDIINRLLGRENAGSRDIARERLRLVLIHDRASVSPNFLNTLKEELIRVIREYMEIDEESLVVDLENEENSIALVANIPIRGFKRAANE</sequence>
<evidence type="ECO:0000256" key="1">
    <source>
        <dbReference type="ARBA" id="ARBA00008168"/>
    </source>
</evidence>
<dbReference type="NCBIfam" id="TIGR01215">
    <property type="entry name" value="minE"/>
    <property type="match status" value="1"/>
</dbReference>
<gene>
    <name evidence="3 4" type="primary">minE</name>
    <name evidence="4" type="ORF">DDZ44_06780</name>
</gene>
<accession>A0A354YZG6</accession>
<comment type="similarity">
    <text evidence="1 3">Belongs to the MinE family.</text>
</comment>
<dbReference type="InterPro" id="IPR036707">
    <property type="entry name" value="MinE_sf"/>
</dbReference>
<evidence type="ECO:0000313" key="5">
    <source>
        <dbReference type="Proteomes" id="UP000263273"/>
    </source>
</evidence>
<organism evidence="4 5">
    <name type="scientific">Syntrophomonas wolfei</name>
    <dbReference type="NCBI Taxonomy" id="863"/>
    <lineage>
        <taxon>Bacteria</taxon>
        <taxon>Bacillati</taxon>
        <taxon>Bacillota</taxon>
        <taxon>Clostridia</taxon>
        <taxon>Eubacteriales</taxon>
        <taxon>Syntrophomonadaceae</taxon>
        <taxon>Syntrophomonas</taxon>
    </lineage>
</organism>
<evidence type="ECO:0000256" key="2">
    <source>
        <dbReference type="ARBA" id="ARBA00025265"/>
    </source>
</evidence>
<evidence type="ECO:0000313" key="4">
    <source>
        <dbReference type="EMBL" id="HBK53622.1"/>
    </source>
</evidence>
<dbReference type="AlphaFoldDB" id="A0A354YZG6"/>
<dbReference type="GO" id="GO:0051301">
    <property type="term" value="P:cell division"/>
    <property type="evidence" value="ECO:0007669"/>
    <property type="project" value="UniProtKB-KW"/>
</dbReference>
<dbReference type="RefSeq" id="WP_061214535.1">
    <property type="nucleotide sequence ID" value="NZ_DCDX01000056.1"/>
</dbReference>
<protein>
    <recommendedName>
        <fullName evidence="3">Cell division topological specificity factor</fullName>
    </recommendedName>
</protein>
<dbReference type="Pfam" id="PF03776">
    <property type="entry name" value="MinE"/>
    <property type="match status" value="1"/>
</dbReference>
<reference evidence="4 5" key="1">
    <citation type="journal article" date="2018" name="Nat. Biotechnol.">
        <title>A standardized bacterial taxonomy based on genome phylogeny substantially revises the tree of life.</title>
        <authorList>
            <person name="Parks D.H."/>
            <person name="Chuvochina M."/>
            <person name="Waite D.W."/>
            <person name="Rinke C."/>
            <person name="Skarshewski A."/>
            <person name="Chaumeil P.A."/>
            <person name="Hugenholtz P."/>
        </authorList>
    </citation>
    <scope>NUCLEOTIDE SEQUENCE [LARGE SCALE GENOMIC DNA]</scope>
    <source>
        <strain evidence="4">UBA10948</strain>
    </source>
</reference>
<dbReference type="InterPro" id="IPR005527">
    <property type="entry name" value="MinE"/>
</dbReference>
<proteinExistence type="inferred from homology"/>
<dbReference type="Gene3D" id="3.30.1070.10">
    <property type="entry name" value="Cell division topological specificity factor MinE"/>
    <property type="match status" value="1"/>
</dbReference>
<comment type="caution">
    <text evidence="4">The sequence shown here is derived from an EMBL/GenBank/DDBJ whole genome shotgun (WGS) entry which is preliminary data.</text>
</comment>
<keyword evidence="3 4" id="KW-0132">Cell division</keyword>
<evidence type="ECO:0000256" key="3">
    <source>
        <dbReference type="HAMAP-Rule" id="MF_00262"/>
    </source>
</evidence>
<name>A0A354YZG6_9FIRM</name>
<dbReference type="SUPFAM" id="SSF55229">
    <property type="entry name" value="Cell division protein MinE topological specificity domain"/>
    <property type="match status" value="1"/>
</dbReference>
<dbReference type="GO" id="GO:0032955">
    <property type="term" value="P:regulation of division septum assembly"/>
    <property type="evidence" value="ECO:0007669"/>
    <property type="project" value="InterPro"/>
</dbReference>
<comment type="function">
    <text evidence="2 3">Prevents the cell division inhibition by proteins MinC and MinD at internal division sites while permitting inhibition at polar sites. This ensures cell division at the proper site by restricting the formation of a division septum at the midpoint of the long axis of the cell.</text>
</comment>
<keyword evidence="3" id="KW-0131">Cell cycle</keyword>
<dbReference type="HAMAP" id="MF_00262">
    <property type="entry name" value="MinE"/>
    <property type="match status" value="1"/>
</dbReference>